<evidence type="ECO:0000313" key="3">
    <source>
        <dbReference type="Proteomes" id="UP000694411"/>
    </source>
</evidence>
<reference evidence="2" key="3">
    <citation type="submission" date="2025-09" db="UniProtKB">
        <authorList>
            <consortium name="Ensembl"/>
        </authorList>
    </citation>
    <scope>IDENTIFICATION</scope>
</reference>
<evidence type="ECO:0000256" key="1">
    <source>
        <dbReference type="SAM" id="Phobius"/>
    </source>
</evidence>
<feature type="transmembrane region" description="Helical" evidence="1">
    <location>
        <begin position="43"/>
        <end position="63"/>
    </location>
</feature>
<name>A0A8D2FUM8_THEGE</name>
<proteinExistence type="predicted"/>
<keyword evidence="3" id="KW-1185">Reference proteome</keyword>
<keyword evidence="1" id="KW-0472">Membrane</keyword>
<reference evidence="2" key="2">
    <citation type="submission" date="2025-08" db="UniProtKB">
        <authorList>
            <consortium name="Ensembl"/>
        </authorList>
    </citation>
    <scope>IDENTIFICATION</scope>
</reference>
<keyword evidence="1" id="KW-1133">Transmembrane helix</keyword>
<organism evidence="2 3">
    <name type="scientific">Theropithecus gelada</name>
    <name type="common">Gelada baboon</name>
    <dbReference type="NCBI Taxonomy" id="9565"/>
    <lineage>
        <taxon>Eukaryota</taxon>
        <taxon>Metazoa</taxon>
        <taxon>Chordata</taxon>
        <taxon>Craniata</taxon>
        <taxon>Vertebrata</taxon>
        <taxon>Euteleostomi</taxon>
        <taxon>Mammalia</taxon>
        <taxon>Eutheria</taxon>
        <taxon>Euarchontoglires</taxon>
        <taxon>Primates</taxon>
        <taxon>Haplorrhini</taxon>
        <taxon>Catarrhini</taxon>
        <taxon>Cercopithecidae</taxon>
        <taxon>Cercopithecinae</taxon>
        <taxon>Theropithecus</taxon>
    </lineage>
</organism>
<keyword evidence="1" id="KW-0812">Transmembrane</keyword>
<dbReference type="Ensembl" id="ENSTGET00000030272.1">
    <property type="protein sequence ID" value="ENSTGEP00000025433.1"/>
    <property type="gene ID" value="ENSTGEG00000020485.1"/>
</dbReference>
<evidence type="ECO:0000313" key="2">
    <source>
        <dbReference type="Ensembl" id="ENSTGEP00000025433.1"/>
    </source>
</evidence>
<dbReference type="Proteomes" id="UP000694411">
    <property type="component" value="Chromosome 3"/>
</dbReference>
<accession>A0A8D2FUM8</accession>
<reference evidence="2" key="1">
    <citation type="submission" date="2018-05" db="EMBL/GenBank/DDBJ databases">
        <title>Whole genome of Theropithecus gelada.</title>
        <authorList>
            <person name="Chiou K.L."/>
            <person name="Snyder-Mackler N."/>
        </authorList>
    </citation>
    <scope>NUCLEOTIDE SEQUENCE [LARGE SCALE GENOMIC DNA]</scope>
</reference>
<sequence length="64" mass="7453">MGSSIHPPKADKRWQVQVMPILHSRDCILSVLSLLPSSYKCFLLIYFGHIHYSYLVLISEFLLF</sequence>
<dbReference type="AlphaFoldDB" id="A0A8D2FUM8"/>
<protein>
    <submittedName>
        <fullName evidence="2">Uncharacterized protein</fullName>
    </submittedName>
</protein>